<dbReference type="AlphaFoldDB" id="A0A412DTF3"/>
<comment type="caution">
    <text evidence="1">The sequence shown here is derived from an EMBL/GenBank/DDBJ whole genome shotgun (WGS) entry which is preliminary data.</text>
</comment>
<name>A0A412DTF3_BACSE</name>
<dbReference type="Gene3D" id="3.40.50.1820">
    <property type="entry name" value="alpha/beta hydrolase"/>
    <property type="match status" value="1"/>
</dbReference>
<dbReference type="Pfam" id="PF12715">
    <property type="entry name" value="Abhydrolase_7"/>
    <property type="match status" value="1"/>
</dbReference>
<dbReference type="EMBL" id="QRTW01000001">
    <property type="protein sequence ID" value="RGR17912.1"/>
    <property type="molecule type" value="Genomic_DNA"/>
</dbReference>
<dbReference type="InterPro" id="IPR025890">
    <property type="entry name" value="Abhydrolase_bac"/>
</dbReference>
<gene>
    <name evidence="1" type="ORF">DWY65_01035</name>
</gene>
<dbReference type="InterPro" id="IPR029058">
    <property type="entry name" value="AB_hydrolase_fold"/>
</dbReference>
<proteinExistence type="predicted"/>
<evidence type="ECO:0008006" key="3">
    <source>
        <dbReference type="Google" id="ProtNLM"/>
    </source>
</evidence>
<dbReference type="InterPro" id="IPR050261">
    <property type="entry name" value="FrsA_esterase"/>
</dbReference>
<dbReference type="Proteomes" id="UP000283310">
    <property type="component" value="Unassembled WGS sequence"/>
</dbReference>
<dbReference type="PANTHER" id="PTHR22946">
    <property type="entry name" value="DIENELACTONE HYDROLASE DOMAIN-CONTAINING PROTEIN-RELATED"/>
    <property type="match status" value="1"/>
</dbReference>
<dbReference type="PANTHER" id="PTHR22946:SF8">
    <property type="entry name" value="ACETYL XYLAN ESTERASE DOMAIN-CONTAINING PROTEIN"/>
    <property type="match status" value="1"/>
</dbReference>
<protein>
    <recommendedName>
        <fullName evidence="3">Prolyl oligopeptidase family serine peptidase</fullName>
    </recommendedName>
</protein>
<accession>A0A412DTF3</accession>
<evidence type="ECO:0000313" key="1">
    <source>
        <dbReference type="EMBL" id="RGR17912.1"/>
    </source>
</evidence>
<sequence>MKPSVILYAVFLTVSLGIKAQQVDTVSYEVTKNMPVFYEQLKQQLTYPAAWGKSTTKDFGKWRIETRNIVMECMQNLPPAPSKYDMSVIGTEQRAGYEARKIWFNVSEWSRIPAYLLVPDGKGPFPAVIMLHDHGAHFSIGKEKMVRPFGVSPEISADAEDWVVRCYDGQYTGDYFAQNGYVVLSIDALFWGERGRKEGVSYDGQQALASNFMQMGASWGAFINMDDARSAEFLASLPMVDKNRVGCLGFSMGAYRSWMLAALTDCVKASASICWMNTTEHLMTLTNNQNKGGSAYSMLIPNLRRYLDYPHTASIACPKPALFFNGSKDKLFPIEGVRDAYQTMRTVWDSQHAGDRLVTKIWDEKHFFNKEMQEEVLEFFNKEMRNKD</sequence>
<dbReference type="SUPFAM" id="SSF53474">
    <property type="entry name" value="alpha/beta-Hydrolases"/>
    <property type="match status" value="1"/>
</dbReference>
<reference evidence="1 2" key="1">
    <citation type="submission" date="2018-08" db="EMBL/GenBank/DDBJ databases">
        <title>A genome reference for cultivated species of the human gut microbiota.</title>
        <authorList>
            <person name="Zou Y."/>
            <person name="Xue W."/>
            <person name="Luo G."/>
        </authorList>
    </citation>
    <scope>NUCLEOTIDE SEQUENCE [LARGE SCALE GENOMIC DNA]</scope>
    <source>
        <strain evidence="1 2">AF26-20BH</strain>
    </source>
</reference>
<dbReference type="RefSeq" id="WP_117902818.1">
    <property type="nucleotide sequence ID" value="NZ_JADNPL010000001.1"/>
</dbReference>
<organism evidence="1 2">
    <name type="scientific">Bacteroides stercoris</name>
    <dbReference type="NCBI Taxonomy" id="46506"/>
    <lineage>
        <taxon>Bacteria</taxon>
        <taxon>Pseudomonadati</taxon>
        <taxon>Bacteroidota</taxon>
        <taxon>Bacteroidia</taxon>
        <taxon>Bacteroidales</taxon>
        <taxon>Bacteroidaceae</taxon>
        <taxon>Bacteroides</taxon>
    </lineage>
</organism>
<evidence type="ECO:0000313" key="2">
    <source>
        <dbReference type="Proteomes" id="UP000283310"/>
    </source>
</evidence>